<dbReference type="GO" id="GO:0003676">
    <property type="term" value="F:nucleic acid binding"/>
    <property type="evidence" value="ECO:0007669"/>
    <property type="project" value="InterPro"/>
</dbReference>
<dbReference type="EMBL" id="KK113873">
    <property type="protein sequence ID" value="KFM61254.1"/>
    <property type="molecule type" value="Genomic_DNA"/>
</dbReference>
<dbReference type="AlphaFoldDB" id="A0A087T815"/>
<accession>A0A087T815</accession>
<dbReference type="OrthoDB" id="8028980at2759"/>
<name>A0A087T815_STEMI</name>
<proteinExistence type="predicted"/>
<dbReference type="Gene3D" id="3.30.420.10">
    <property type="entry name" value="Ribonuclease H-like superfamily/Ribonuclease H"/>
    <property type="match status" value="1"/>
</dbReference>
<protein>
    <submittedName>
        <fullName evidence="1">Uncharacterized protein</fullName>
    </submittedName>
</protein>
<keyword evidence="2" id="KW-1185">Reference proteome</keyword>
<organism evidence="1 2">
    <name type="scientific">Stegodyphus mimosarum</name>
    <name type="common">African social velvet spider</name>
    <dbReference type="NCBI Taxonomy" id="407821"/>
    <lineage>
        <taxon>Eukaryota</taxon>
        <taxon>Metazoa</taxon>
        <taxon>Ecdysozoa</taxon>
        <taxon>Arthropoda</taxon>
        <taxon>Chelicerata</taxon>
        <taxon>Arachnida</taxon>
        <taxon>Araneae</taxon>
        <taxon>Araneomorphae</taxon>
        <taxon>Entelegynae</taxon>
        <taxon>Eresoidea</taxon>
        <taxon>Eresidae</taxon>
        <taxon>Stegodyphus</taxon>
    </lineage>
</organism>
<dbReference type="InterPro" id="IPR036397">
    <property type="entry name" value="RNaseH_sf"/>
</dbReference>
<gene>
    <name evidence="1" type="ORF">X975_23175</name>
</gene>
<evidence type="ECO:0000313" key="1">
    <source>
        <dbReference type="EMBL" id="KFM61254.1"/>
    </source>
</evidence>
<sequence>MPISNLTYKFNRWVLYGLTQADEDKRVRTCTNLFEYQYEGKILDRIVTCDEKCIYVNNTG</sequence>
<dbReference type="Proteomes" id="UP000054359">
    <property type="component" value="Unassembled WGS sequence"/>
</dbReference>
<evidence type="ECO:0000313" key="2">
    <source>
        <dbReference type="Proteomes" id="UP000054359"/>
    </source>
</evidence>
<reference evidence="1 2" key="1">
    <citation type="submission" date="2013-11" db="EMBL/GenBank/DDBJ databases">
        <title>Genome sequencing of Stegodyphus mimosarum.</title>
        <authorList>
            <person name="Bechsgaard J."/>
        </authorList>
    </citation>
    <scope>NUCLEOTIDE SEQUENCE [LARGE SCALE GENOMIC DNA]</scope>
</reference>
<feature type="non-terminal residue" evidence="1">
    <location>
        <position position="60"/>
    </location>
</feature>